<dbReference type="Gene3D" id="3.40.30.10">
    <property type="entry name" value="Glutaredoxin"/>
    <property type="match status" value="1"/>
</dbReference>
<gene>
    <name evidence="1" type="ORF">CFP75_01860</name>
</gene>
<evidence type="ECO:0000313" key="2">
    <source>
        <dbReference type="Proteomes" id="UP000215563"/>
    </source>
</evidence>
<evidence type="ECO:0008006" key="3">
    <source>
        <dbReference type="Google" id="ProtNLM"/>
    </source>
</evidence>
<dbReference type="EMBL" id="NMQU01000008">
    <property type="protein sequence ID" value="OXM54914.1"/>
    <property type="molecule type" value="Genomic_DNA"/>
</dbReference>
<keyword evidence="2" id="KW-1185">Reference proteome</keyword>
<dbReference type="Proteomes" id="UP000215563">
    <property type="component" value="Unassembled WGS sequence"/>
</dbReference>
<name>A0A229S8K2_AMYAL</name>
<evidence type="ECO:0000313" key="1">
    <source>
        <dbReference type="EMBL" id="OXM54914.1"/>
    </source>
</evidence>
<dbReference type="SUPFAM" id="SSF52833">
    <property type="entry name" value="Thioredoxin-like"/>
    <property type="match status" value="1"/>
</dbReference>
<dbReference type="InterPro" id="IPR036249">
    <property type="entry name" value="Thioredoxin-like_sf"/>
</dbReference>
<dbReference type="OrthoDB" id="128449at2"/>
<comment type="caution">
    <text evidence="1">The sequence shown here is derived from an EMBL/GenBank/DDBJ whole genome shotgun (WGS) entry which is preliminary data.</text>
</comment>
<dbReference type="AlphaFoldDB" id="A0A229S8K2"/>
<organism evidence="1 2">
    <name type="scientific">Amycolatopsis alba DSM 44262</name>
    <dbReference type="NCBI Taxonomy" id="1125972"/>
    <lineage>
        <taxon>Bacteria</taxon>
        <taxon>Bacillati</taxon>
        <taxon>Actinomycetota</taxon>
        <taxon>Actinomycetes</taxon>
        <taxon>Pseudonocardiales</taxon>
        <taxon>Pseudonocardiaceae</taxon>
        <taxon>Amycolatopsis</taxon>
    </lineage>
</organism>
<sequence length="185" mass="19973">MTIFYVAFSALAVAVCANFVFTARLVRAVGKRPEWPPADETTFAVGREIPPFETMSVEGKPLTTTGMDEFVVGFFMIGCPPCQAAVAEYAAVADHLAGTGLPAIAVIRYEAPDLDNPLDRDELATETEQLNRSAVVVHEEGDGVVITTFGVTAYPAFFRVRRDGGRHTVVGEVPSPRHLHRLAPA</sequence>
<protein>
    <recommendedName>
        <fullName evidence="3">Thioredoxin domain-containing protein</fullName>
    </recommendedName>
</protein>
<accession>A0A229S8K2</accession>
<dbReference type="RefSeq" id="WP_020630078.1">
    <property type="nucleotide sequence ID" value="NZ_KB913032.1"/>
</dbReference>
<reference evidence="1 2" key="1">
    <citation type="submission" date="2017-07" db="EMBL/GenBank/DDBJ databases">
        <title>Amycolatopsis alba DSM 44262 Genome sequencing and assembly.</title>
        <authorList>
            <person name="Kaur N."/>
            <person name="Mayilraj S."/>
        </authorList>
    </citation>
    <scope>NUCLEOTIDE SEQUENCE [LARGE SCALE GENOMIC DNA]</scope>
    <source>
        <strain evidence="1 2">DSM 44262</strain>
    </source>
</reference>
<proteinExistence type="predicted"/>